<dbReference type="AlphaFoldDB" id="A0A183ASX6"/>
<dbReference type="WBParaSite" id="ECPE_0001009301-mRNA-1">
    <property type="protein sequence ID" value="ECPE_0001009301-mRNA-1"/>
    <property type="gene ID" value="ECPE_0001009301"/>
</dbReference>
<name>A0A183ASX6_9TREM</name>
<evidence type="ECO:0000313" key="3">
    <source>
        <dbReference type="WBParaSite" id="ECPE_0001009301-mRNA-1"/>
    </source>
</evidence>
<dbReference type="EMBL" id="UZAN01048420">
    <property type="protein sequence ID" value="VDP86417.1"/>
    <property type="molecule type" value="Genomic_DNA"/>
</dbReference>
<protein>
    <submittedName>
        <fullName evidence="3">V-type proton ATPase subunit a</fullName>
    </submittedName>
</protein>
<keyword evidence="2" id="KW-1185">Reference proteome</keyword>
<dbReference type="OrthoDB" id="10460635at2759"/>
<reference evidence="3" key="1">
    <citation type="submission" date="2016-06" db="UniProtKB">
        <authorList>
            <consortium name="WormBaseParasite"/>
        </authorList>
    </citation>
    <scope>IDENTIFICATION</scope>
</reference>
<dbReference type="Proteomes" id="UP000272942">
    <property type="component" value="Unassembled WGS sequence"/>
</dbReference>
<gene>
    <name evidence="1" type="ORF">ECPE_LOCUS10061</name>
</gene>
<sequence length="155" mass="18067">MVQLSCVIEYHQHKRFAEQKQILVYIEAIIAGLAVHRPRDPIEFIKTDLKKLQQICKSLSVHQESLCWTKHPLLWWSKFLIYDENHEFCVKHLRSRIEQLETKHLEASGQRLALMDGSAENGHPVFQLTEVTFDVNESKAEGSAVHDELNQEHDL</sequence>
<organism evidence="3">
    <name type="scientific">Echinostoma caproni</name>
    <dbReference type="NCBI Taxonomy" id="27848"/>
    <lineage>
        <taxon>Eukaryota</taxon>
        <taxon>Metazoa</taxon>
        <taxon>Spiralia</taxon>
        <taxon>Lophotrochozoa</taxon>
        <taxon>Platyhelminthes</taxon>
        <taxon>Trematoda</taxon>
        <taxon>Digenea</taxon>
        <taxon>Plagiorchiida</taxon>
        <taxon>Echinostomata</taxon>
        <taxon>Echinostomatoidea</taxon>
        <taxon>Echinostomatidae</taxon>
        <taxon>Echinostoma</taxon>
    </lineage>
</organism>
<reference evidence="1 2" key="2">
    <citation type="submission" date="2018-11" db="EMBL/GenBank/DDBJ databases">
        <authorList>
            <consortium name="Pathogen Informatics"/>
        </authorList>
    </citation>
    <scope>NUCLEOTIDE SEQUENCE [LARGE SCALE GENOMIC DNA]</scope>
    <source>
        <strain evidence="1 2">Egypt</strain>
    </source>
</reference>
<evidence type="ECO:0000313" key="2">
    <source>
        <dbReference type="Proteomes" id="UP000272942"/>
    </source>
</evidence>
<accession>A0A183ASX6</accession>
<evidence type="ECO:0000313" key="1">
    <source>
        <dbReference type="EMBL" id="VDP86417.1"/>
    </source>
</evidence>
<proteinExistence type="predicted"/>